<proteinExistence type="predicted"/>
<organism evidence="1 2">
    <name type="scientific">Linum trigynum</name>
    <dbReference type="NCBI Taxonomy" id="586398"/>
    <lineage>
        <taxon>Eukaryota</taxon>
        <taxon>Viridiplantae</taxon>
        <taxon>Streptophyta</taxon>
        <taxon>Embryophyta</taxon>
        <taxon>Tracheophyta</taxon>
        <taxon>Spermatophyta</taxon>
        <taxon>Magnoliopsida</taxon>
        <taxon>eudicotyledons</taxon>
        <taxon>Gunneridae</taxon>
        <taxon>Pentapetalae</taxon>
        <taxon>rosids</taxon>
        <taxon>fabids</taxon>
        <taxon>Malpighiales</taxon>
        <taxon>Linaceae</taxon>
        <taxon>Linum</taxon>
    </lineage>
</organism>
<name>A0AAV2D5M5_9ROSI</name>
<keyword evidence="2" id="KW-1185">Reference proteome</keyword>
<evidence type="ECO:0000313" key="2">
    <source>
        <dbReference type="Proteomes" id="UP001497516"/>
    </source>
</evidence>
<dbReference type="Proteomes" id="UP001497516">
    <property type="component" value="Chromosome 2"/>
</dbReference>
<protein>
    <submittedName>
        <fullName evidence="1">Uncharacterized protein</fullName>
    </submittedName>
</protein>
<reference evidence="1 2" key="1">
    <citation type="submission" date="2024-04" db="EMBL/GenBank/DDBJ databases">
        <authorList>
            <person name="Fracassetti M."/>
        </authorList>
    </citation>
    <scope>NUCLEOTIDE SEQUENCE [LARGE SCALE GENOMIC DNA]</scope>
</reference>
<gene>
    <name evidence="1" type="ORF">LTRI10_LOCUS11044</name>
</gene>
<accession>A0AAV2D5M5</accession>
<evidence type="ECO:0000313" key="1">
    <source>
        <dbReference type="EMBL" id="CAL1367305.1"/>
    </source>
</evidence>
<dbReference type="EMBL" id="OZ034815">
    <property type="protein sequence ID" value="CAL1367305.1"/>
    <property type="molecule type" value="Genomic_DNA"/>
</dbReference>
<sequence length="109" mass="11463">MVGGLRSVAEANMAGGLRSSTDLAAMAAGGQRLNTDLVPADKAGGQRVNTDLAAADMVEEPNMSMDWVTGVSRSSSMVDRAMGINRNLNMDQNKAGSRNLNMFSSIRSI</sequence>
<dbReference type="AlphaFoldDB" id="A0AAV2D5M5"/>